<dbReference type="CDD" id="cd06261">
    <property type="entry name" value="TM_PBP2"/>
    <property type="match status" value="1"/>
</dbReference>
<keyword evidence="4 7" id="KW-0812">Transmembrane</keyword>
<dbReference type="PROSITE" id="PS50928">
    <property type="entry name" value="ABC_TM1"/>
    <property type="match status" value="1"/>
</dbReference>
<evidence type="ECO:0000256" key="1">
    <source>
        <dbReference type="ARBA" id="ARBA00004651"/>
    </source>
</evidence>
<reference evidence="9" key="1">
    <citation type="submission" date="2022-08" db="EMBL/GenBank/DDBJ databases">
        <title>Alicyclobacillus fastidiosus DSM 17978, complete genome.</title>
        <authorList>
            <person name="Wang Q."/>
            <person name="Cai R."/>
            <person name="Wang Z."/>
        </authorList>
    </citation>
    <scope>NUCLEOTIDE SEQUENCE</scope>
    <source>
        <strain evidence="9">DSM 17978</strain>
    </source>
</reference>
<accession>A0ABY6ZPZ3</accession>
<comment type="similarity">
    <text evidence="7">Belongs to the binding-protein-dependent transport system permease family.</text>
</comment>
<evidence type="ECO:0000256" key="2">
    <source>
        <dbReference type="ARBA" id="ARBA00022448"/>
    </source>
</evidence>
<feature type="transmembrane region" description="Helical" evidence="7">
    <location>
        <begin position="86"/>
        <end position="110"/>
    </location>
</feature>
<dbReference type="Proteomes" id="UP001164761">
    <property type="component" value="Chromosome"/>
</dbReference>
<dbReference type="InterPro" id="IPR000515">
    <property type="entry name" value="MetI-like"/>
</dbReference>
<dbReference type="InterPro" id="IPR035906">
    <property type="entry name" value="MetI-like_sf"/>
</dbReference>
<evidence type="ECO:0000256" key="7">
    <source>
        <dbReference type="RuleBase" id="RU363032"/>
    </source>
</evidence>
<evidence type="ECO:0000256" key="6">
    <source>
        <dbReference type="ARBA" id="ARBA00023136"/>
    </source>
</evidence>
<feature type="transmembrane region" description="Helical" evidence="7">
    <location>
        <begin position="59"/>
        <end position="80"/>
    </location>
</feature>
<feature type="domain" description="ABC transmembrane type-1" evidence="8">
    <location>
        <begin position="1"/>
        <end position="110"/>
    </location>
</feature>
<comment type="subcellular location">
    <subcellularLocation>
        <location evidence="1 7">Cell membrane</location>
        <topology evidence="1 7">Multi-pass membrane protein</topology>
    </subcellularLocation>
</comment>
<evidence type="ECO:0000313" key="9">
    <source>
        <dbReference type="EMBL" id="WAH44673.1"/>
    </source>
</evidence>
<dbReference type="Gene3D" id="1.10.3720.10">
    <property type="entry name" value="MetI-like"/>
    <property type="match status" value="1"/>
</dbReference>
<protein>
    <submittedName>
        <fullName evidence="9">Sugar ABC transporter permease</fullName>
    </submittedName>
</protein>
<gene>
    <name evidence="9" type="ORF">NZD89_19435</name>
</gene>
<evidence type="ECO:0000259" key="8">
    <source>
        <dbReference type="PROSITE" id="PS50928"/>
    </source>
</evidence>
<dbReference type="PANTHER" id="PTHR30193:SF1">
    <property type="entry name" value="ABC TRANSPORTER PERMEASE PROTEIN YESP-RELATED"/>
    <property type="match status" value="1"/>
</dbReference>
<dbReference type="PANTHER" id="PTHR30193">
    <property type="entry name" value="ABC TRANSPORTER PERMEASE PROTEIN"/>
    <property type="match status" value="1"/>
</dbReference>
<name>A0ABY6ZPZ3_9BACL</name>
<evidence type="ECO:0000256" key="3">
    <source>
        <dbReference type="ARBA" id="ARBA00022475"/>
    </source>
</evidence>
<evidence type="ECO:0000256" key="5">
    <source>
        <dbReference type="ARBA" id="ARBA00022989"/>
    </source>
</evidence>
<keyword evidence="2 7" id="KW-0813">Transport</keyword>
<keyword evidence="5 7" id="KW-1133">Transmembrane helix</keyword>
<organism evidence="9 10">
    <name type="scientific">Alicyclobacillus fastidiosus</name>
    <dbReference type="NCBI Taxonomy" id="392011"/>
    <lineage>
        <taxon>Bacteria</taxon>
        <taxon>Bacillati</taxon>
        <taxon>Bacillota</taxon>
        <taxon>Bacilli</taxon>
        <taxon>Bacillales</taxon>
        <taxon>Alicyclobacillaceae</taxon>
        <taxon>Alicyclobacillus</taxon>
    </lineage>
</organism>
<dbReference type="InterPro" id="IPR051393">
    <property type="entry name" value="ABC_transporter_permease"/>
</dbReference>
<keyword evidence="3" id="KW-1003">Cell membrane</keyword>
<dbReference type="SUPFAM" id="SSF161098">
    <property type="entry name" value="MetI-like"/>
    <property type="match status" value="1"/>
</dbReference>
<dbReference type="Pfam" id="PF00528">
    <property type="entry name" value="BPD_transp_1"/>
    <property type="match status" value="1"/>
</dbReference>
<dbReference type="EMBL" id="CP104067">
    <property type="protein sequence ID" value="WAH44673.1"/>
    <property type="molecule type" value="Genomic_DNA"/>
</dbReference>
<evidence type="ECO:0000313" key="10">
    <source>
        <dbReference type="Proteomes" id="UP001164761"/>
    </source>
</evidence>
<keyword evidence="10" id="KW-1185">Reference proteome</keyword>
<evidence type="ECO:0000256" key="4">
    <source>
        <dbReference type="ARBA" id="ARBA00022692"/>
    </source>
</evidence>
<proteinExistence type="inferred from homology"/>
<keyword evidence="6 7" id="KW-0472">Membrane</keyword>
<feature type="transmembrane region" description="Helical" evidence="7">
    <location>
        <begin position="27"/>
        <end position="52"/>
    </location>
</feature>
<sequence length="122" mass="13459">MYLSALQGLPEDVYEAAELDGCKSWTALFRITIPLLSPVIFFNVIMSVIGGLQTFTQGFIAGGLDGAPAGSLLFYGMYIYEQAFAFFNMGYASALAWILFIVTAICTAIVTRMLGRYTYYEN</sequence>